<feature type="transmembrane region" description="Helical" evidence="1">
    <location>
        <begin position="552"/>
        <end position="572"/>
    </location>
</feature>
<reference evidence="3" key="1">
    <citation type="submission" date="2016-08" db="EMBL/GenBank/DDBJ databases">
        <authorList>
            <person name="Varghese N."/>
            <person name="Submissions Spin"/>
        </authorList>
    </citation>
    <scope>NUCLEOTIDE SEQUENCE [LARGE SCALE GENOMIC DNA]</scope>
    <source>
        <strain evidence="3">R-52791</strain>
    </source>
</reference>
<dbReference type="InterPro" id="IPR011889">
    <property type="entry name" value="Liste_lipo_26"/>
</dbReference>
<dbReference type="STRING" id="1505727.GA0061077_1034"/>
<dbReference type="AlphaFoldDB" id="A0A1C4H610"/>
<evidence type="ECO:0000256" key="1">
    <source>
        <dbReference type="SAM" id="Phobius"/>
    </source>
</evidence>
<proteinExistence type="predicted"/>
<dbReference type="InterPro" id="IPR021109">
    <property type="entry name" value="Peptidase_aspartic_dom_sf"/>
</dbReference>
<dbReference type="NCBIfam" id="TIGR02167">
    <property type="entry name" value="Liste_lipo_26"/>
    <property type="match status" value="2"/>
</dbReference>
<dbReference type="SUPFAM" id="SSF50630">
    <property type="entry name" value="Acid proteases"/>
    <property type="match status" value="1"/>
</dbReference>
<sequence>SLDVTKFNTANVTNMAWMFKGCKKLTSLDLSSFDTRLSLTYDLDTVMGYGVQGMLADNPSLRELWLGPHTHLAKNDNDSRVFWDSTAGDPATNLPYDTWVEVPATGRGIPVPDMRSRTSVSSGRNPQGHYVMPVLALTIDYNNGLADHVDTISINTARAGSKQIPWSRQGAPVPAPDGKLFDGWDLATNHPDHLTVSGNTVSWTAANYLDADAKVTAKWRTLGQPAISLNVHADARTNPWGSTDPWVEVTTTLPSGRRAGDAISLQSANGTGYNGTCTPTADTCTFNLTVGQVRDPADFEAAYRLTAAVSATDIRTDPAGTATGPTTEQQGILPYTSINYHPGVGTGTPPATDKALTDTNSRRAWLTVAGPSPITRPAHSLFDTWRSSHGTVEPGVTPVPVSMGDTDTKGRTVLELTALWTLLAAPGLSAARANNGTISVTGTSKPRRGTDTVHVCHPAANGTPRCLDITPDASGPGGNTLPYDGATEHPWTITLPVDTPTDEGTIDATLNTIDTAYPAPGQPVQSPTTSTPVPPLSLQSLPLTGGRATPTLLALAATLTTAMILVAAATRLSAHRRKARHRNTTGQPNAQ</sequence>
<dbReference type="EMBL" id="FMBL01000002">
    <property type="protein sequence ID" value="SCC80118.1"/>
    <property type="molecule type" value="Genomic_DNA"/>
</dbReference>
<dbReference type="OrthoDB" id="3480681at2"/>
<keyword evidence="1" id="KW-0812">Transmembrane</keyword>
<name>A0A1C4H610_9BIFI</name>
<organism evidence="2 3">
    <name type="scientific">Bifidobacterium commune</name>
    <dbReference type="NCBI Taxonomy" id="1505727"/>
    <lineage>
        <taxon>Bacteria</taxon>
        <taxon>Bacillati</taxon>
        <taxon>Actinomycetota</taxon>
        <taxon>Actinomycetes</taxon>
        <taxon>Bifidobacteriales</taxon>
        <taxon>Bifidobacteriaceae</taxon>
        <taxon>Bifidobacterium</taxon>
    </lineage>
</organism>
<dbReference type="Proteomes" id="UP000242610">
    <property type="component" value="Unassembled WGS sequence"/>
</dbReference>
<evidence type="ECO:0000313" key="2">
    <source>
        <dbReference type="EMBL" id="SCC80118.1"/>
    </source>
</evidence>
<accession>A0A1C4H610</accession>
<protein>
    <submittedName>
        <fullName evidence="2">Surface protein</fullName>
    </submittedName>
</protein>
<dbReference type="RefSeq" id="WP_143249619.1">
    <property type="nucleotide sequence ID" value="NZ_FMBL01000002.1"/>
</dbReference>
<keyword evidence="1" id="KW-1133">Transmembrane helix</keyword>
<keyword evidence="1" id="KW-0472">Membrane</keyword>
<keyword evidence="3" id="KW-1185">Reference proteome</keyword>
<feature type="non-terminal residue" evidence="2">
    <location>
        <position position="1"/>
    </location>
</feature>
<evidence type="ECO:0000313" key="3">
    <source>
        <dbReference type="Proteomes" id="UP000242610"/>
    </source>
</evidence>
<gene>
    <name evidence="2" type="ORF">GA0061077_1034</name>
</gene>